<evidence type="ECO:0000256" key="3">
    <source>
        <dbReference type="ARBA" id="ARBA00022461"/>
    </source>
</evidence>
<protein>
    <submittedName>
        <fullName evidence="13">Uncharacterized protein</fullName>
    </submittedName>
</protein>
<sequence length="108" mass="12418">MLAMMCRDALTKIEISLGHTQRVLMKEEKDVTWQQLLMQIGALSALTVGVSMVTGVEIVWLICRLFFQCVKVAWRGRHEDKQVQAMTMASYPEFDDLGFNWYSLQCVV</sequence>
<reference evidence="13 14" key="1">
    <citation type="submission" date="2024-02" db="EMBL/GenBank/DDBJ databases">
        <title>Chromosome-scale genome assembly of the rough periwinkle Littorina saxatilis.</title>
        <authorList>
            <person name="De Jode A."/>
            <person name="Faria R."/>
            <person name="Formenti G."/>
            <person name="Sims Y."/>
            <person name="Smith T.P."/>
            <person name="Tracey A."/>
            <person name="Wood J.M.D."/>
            <person name="Zagrodzka Z.B."/>
            <person name="Johannesson K."/>
            <person name="Butlin R.K."/>
            <person name="Leder E.H."/>
        </authorList>
    </citation>
    <scope>NUCLEOTIDE SEQUENCE [LARGE SCALE GENOMIC DNA]</scope>
    <source>
        <strain evidence="13">Snail1</strain>
        <tissue evidence="13">Muscle</tissue>
    </source>
</reference>
<evidence type="ECO:0000256" key="8">
    <source>
        <dbReference type="ARBA" id="ARBA00023136"/>
    </source>
</evidence>
<accession>A0AAN9GPQ9</accession>
<keyword evidence="5 12" id="KW-1133">Transmembrane helix</keyword>
<evidence type="ECO:0000256" key="9">
    <source>
        <dbReference type="ARBA" id="ARBA00023201"/>
    </source>
</evidence>
<dbReference type="EMBL" id="JBAMIC010000001">
    <property type="protein sequence ID" value="KAK7115606.1"/>
    <property type="molecule type" value="Genomic_DNA"/>
</dbReference>
<keyword evidence="7 11" id="KW-0406">Ion transport</keyword>
<evidence type="ECO:0000256" key="2">
    <source>
        <dbReference type="ARBA" id="ARBA00022448"/>
    </source>
</evidence>
<evidence type="ECO:0000256" key="10">
    <source>
        <dbReference type="ARBA" id="ARBA00023303"/>
    </source>
</evidence>
<dbReference type="Proteomes" id="UP001374579">
    <property type="component" value="Unassembled WGS sequence"/>
</dbReference>
<keyword evidence="2 11" id="KW-0813">Transport</keyword>
<gene>
    <name evidence="13" type="ORF">V1264_001444</name>
</gene>
<evidence type="ECO:0000313" key="13">
    <source>
        <dbReference type="EMBL" id="KAK7115606.1"/>
    </source>
</evidence>
<keyword evidence="3 11" id="KW-0894">Sodium channel</keyword>
<dbReference type="GO" id="GO:0005272">
    <property type="term" value="F:sodium channel activity"/>
    <property type="evidence" value="ECO:0007669"/>
    <property type="project" value="UniProtKB-KW"/>
</dbReference>
<proteinExistence type="inferred from homology"/>
<evidence type="ECO:0000256" key="1">
    <source>
        <dbReference type="ARBA" id="ARBA00004141"/>
    </source>
</evidence>
<evidence type="ECO:0000256" key="7">
    <source>
        <dbReference type="ARBA" id="ARBA00023065"/>
    </source>
</evidence>
<dbReference type="InterPro" id="IPR001873">
    <property type="entry name" value="ENaC"/>
</dbReference>
<evidence type="ECO:0000256" key="4">
    <source>
        <dbReference type="ARBA" id="ARBA00022692"/>
    </source>
</evidence>
<feature type="transmembrane region" description="Helical" evidence="12">
    <location>
        <begin position="40"/>
        <end position="67"/>
    </location>
</feature>
<evidence type="ECO:0000313" key="14">
    <source>
        <dbReference type="Proteomes" id="UP001374579"/>
    </source>
</evidence>
<name>A0AAN9GPQ9_9CAEN</name>
<evidence type="ECO:0000256" key="5">
    <source>
        <dbReference type="ARBA" id="ARBA00022989"/>
    </source>
</evidence>
<keyword evidence="6" id="KW-0915">Sodium</keyword>
<organism evidence="13 14">
    <name type="scientific">Littorina saxatilis</name>
    <dbReference type="NCBI Taxonomy" id="31220"/>
    <lineage>
        <taxon>Eukaryota</taxon>
        <taxon>Metazoa</taxon>
        <taxon>Spiralia</taxon>
        <taxon>Lophotrochozoa</taxon>
        <taxon>Mollusca</taxon>
        <taxon>Gastropoda</taxon>
        <taxon>Caenogastropoda</taxon>
        <taxon>Littorinimorpha</taxon>
        <taxon>Littorinoidea</taxon>
        <taxon>Littorinidae</taxon>
        <taxon>Littorina</taxon>
    </lineage>
</organism>
<dbReference type="GO" id="GO:0016020">
    <property type="term" value="C:membrane"/>
    <property type="evidence" value="ECO:0007669"/>
    <property type="project" value="UniProtKB-SubCell"/>
</dbReference>
<dbReference type="Pfam" id="PF00858">
    <property type="entry name" value="ASC"/>
    <property type="match status" value="1"/>
</dbReference>
<evidence type="ECO:0000256" key="6">
    <source>
        <dbReference type="ARBA" id="ARBA00023053"/>
    </source>
</evidence>
<comment type="subcellular location">
    <subcellularLocation>
        <location evidence="1">Membrane</location>
        <topology evidence="1">Multi-pass membrane protein</topology>
    </subcellularLocation>
</comment>
<evidence type="ECO:0000256" key="12">
    <source>
        <dbReference type="SAM" id="Phobius"/>
    </source>
</evidence>
<keyword evidence="14" id="KW-1185">Reference proteome</keyword>
<evidence type="ECO:0000256" key="11">
    <source>
        <dbReference type="RuleBase" id="RU000679"/>
    </source>
</evidence>
<keyword evidence="4 11" id="KW-0812">Transmembrane</keyword>
<dbReference type="Gene3D" id="1.10.287.770">
    <property type="entry name" value="YojJ-like"/>
    <property type="match status" value="1"/>
</dbReference>
<comment type="caution">
    <text evidence="13">The sequence shown here is derived from an EMBL/GenBank/DDBJ whole genome shotgun (WGS) entry which is preliminary data.</text>
</comment>
<comment type="similarity">
    <text evidence="11">Belongs to the amiloride-sensitive sodium channel (TC 1.A.6) family.</text>
</comment>
<dbReference type="AlphaFoldDB" id="A0AAN9GPQ9"/>
<keyword evidence="10 11" id="KW-0407">Ion channel</keyword>
<keyword evidence="9 11" id="KW-0739">Sodium transport</keyword>
<keyword evidence="8 12" id="KW-0472">Membrane</keyword>